<dbReference type="InterPro" id="IPR001834">
    <property type="entry name" value="CBR-like"/>
</dbReference>
<evidence type="ECO:0000313" key="17">
    <source>
        <dbReference type="RefSeq" id="XP_003745527.1"/>
    </source>
</evidence>
<evidence type="ECO:0000256" key="14">
    <source>
        <dbReference type="SAM" id="Phobius"/>
    </source>
</evidence>
<evidence type="ECO:0000256" key="7">
    <source>
        <dbReference type="ARBA" id="ARBA00023002"/>
    </source>
</evidence>
<keyword evidence="6" id="KW-0752">Steroid biosynthesis</keyword>
<dbReference type="GO" id="GO:0005739">
    <property type="term" value="C:mitochondrion"/>
    <property type="evidence" value="ECO:0007669"/>
    <property type="project" value="TreeGrafter"/>
</dbReference>
<dbReference type="Gene3D" id="3.40.50.80">
    <property type="entry name" value="Nucleotide-binding domain of ferredoxin-NADP reductase (FNR) module"/>
    <property type="match status" value="1"/>
</dbReference>
<dbReference type="PROSITE" id="PS51384">
    <property type="entry name" value="FAD_FR"/>
    <property type="match status" value="1"/>
</dbReference>
<dbReference type="Gene3D" id="2.40.30.10">
    <property type="entry name" value="Translation factors"/>
    <property type="match status" value="1"/>
</dbReference>
<dbReference type="InterPro" id="IPR001433">
    <property type="entry name" value="OxRdtase_FAD/NAD-bd"/>
</dbReference>
<feature type="binding site" evidence="12">
    <location>
        <position position="93"/>
    </location>
    <ligand>
        <name>FAD</name>
        <dbReference type="ChEBI" id="CHEBI:57692"/>
    </ligand>
</feature>
<dbReference type="CDD" id="cd06183">
    <property type="entry name" value="cyt_b5_reduct_like"/>
    <property type="match status" value="1"/>
</dbReference>
<keyword evidence="14" id="KW-0812">Transmembrane</keyword>
<evidence type="ECO:0000256" key="1">
    <source>
        <dbReference type="ARBA" id="ARBA00001974"/>
    </source>
</evidence>
<evidence type="ECO:0000256" key="13">
    <source>
        <dbReference type="RuleBase" id="RU361226"/>
    </source>
</evidence>
<keyword evidence="3" id="KW-0444">Lipid biosynthesis</keyword>
<feature type="binding site" evidence="12">
    <location>
        <position position="110"/>
    </location>
    <ligand>
        <name>FAD</name>
        <dbReference type="ChEBI" id="CHEBI:57692"/>
    </ligand>
</feature>
<dbReference type="PANTHER" id="PTHR19370">
    <property type="entry name" value="NADH-CYTOCHROME B5 REDUCTASE"/>
    <property type="match status" value="1"/>
</dbReference>
<dbReference type="SUPFAM" id="SSF52343">
    <property type="entry name" value="Ferredoxin reductase-like, C-terminal NADP-linked domain"/>
    <property type="match status" value="1"/>
</dbReference>
<keyword evidence="7 13" id="KW-0560">Oxidoreductase</keyword>
<dbReference type="GeneID" id="100898139"/>
<dbReference type="SUPFAM" id="SSF63380">
    <property type="entry name" value="Riboflavin synthase domain-like"/>
    <property type="match status" value="1"/>
</dbReference>
<dbReference type="RefSeq" id="XP_003745527.1">
    <property type="nucleotide sequence ID" value="XM_003745479.1"/>
</dbReference>
<evidence type="ECO:0000256" key="9">
    <source>
        <dbReference type="ARBA" id="ARBA00023027"/>
    </source>
</evidence>
<keyword evidence="6" id="KW-0443">Lipid metabolism</keyword>
<keyword evidence="9 13" id="KW-0520">NAD</keyword>
<feature type="binding site" evidence="12">
    <location>
        <position position="95"/>
    </location>
    <ligand>
        <name>FAD</name>
        <dbReference type="ChEBI" id="CHEBI:57692"/>
    </ligand>
</feature>
<dbReference type="FunFam" id="3.40.50.80:FF:000005">
    <property type="entry name" value="NADH-cytochrome b5 reductase"/>
    <property type="match status" value="1"/>
</dbReference>
<evidence type="ECO:0000256" key="12">
    <source>
        <dbReference type="PIRSR" id="PIRSR601834-1"/>
    </source>
</evidence>
<dbReference type="GO" id="GO:0071949">
    <property type="term" value="F:FAD binding"/>
    <property type="evidence" value="ECO:0007669"/>
    <property type="project" value="TreeGrafter"/>
</dbReference>
<feature type="binding site" evidence="12">
    <location>
        <position position="186"/>
    </location>
    <ligand>
        <name>FAD</name>
        <dbReference type="ChEBI" id="CHEBI:57692"/>
    </ligand>
</feature>
<evidence type="ECO:0000256" key="2">
    <source>
        <dbReference type="ARBA" id="ARBA00006105"/>
    </source>
</evidence>
<feature type="binding site" evidence="12">
    <location>
        <position position="115"/>
    </location>
    <ligand>
        <name>FAD</name>
        <dbReference type="ChEBI" id="CHEBI:57692"/>
    </ligand>
</feature>
<evidence type="ECO:0000256" key="8">
    <source>
        <dbReference type="ARBA" id="ARBA00023011"/>
    </source>
</evidence>
<feature type="binding site" evidence="12">
    <location>
        <position position="112"/>
    </location>
    <ligand>
        <name>FAD</name>
        <dbReference type="ChEBI" id="CHEBI:57692"/>
    </ligand>
</feature>
<dbReference type="InterPro" id="IPR017927">
    <property type="entry name" value="FAD-bd_FR_type"/>
</dbReference>
<comment type="similarity">
    <text evidence="2 13">Belongs to the flavoprotein pyridine nucleotide cytochrome reductase family.</text>
</comment>
<keyword evidence="4 12" id="KW-0285">Flavoprotein</keyword>
<evidence type="ECO:0000256" key="3">
    <source>
        <dbReference type="ARBA" id="ARBA00022516"/>
    </source>
</evidence>
<dbReference type="PRINTS" id="PR00406">
    <property type="entry name" value="CYTB5RDTASE"/>
</dbReference>
<feature type="binding site" evidence="12">
    <location>
        <position position="128"/>
    </location>
    <ligand>
        <name>FAD</name>
        <dbReference type="ChEBI" id="CHEBI:57692"/>
    </ligand>
</feature>
<keyword evidence="10" id="KW-1207">Sterol metabolism</keyword>
<evidence type="ECO:0000256" key="5">
    <source>
        <dbReference type="ARBA" id="ARBA00022827"/>
    </source>
</evidence>
<dbReference type="GO" id="GO:0090524">
    <property type="term" value="F:cytochrome-b5 reductase activity, acting on NADH"/>
    <property type="evidence" value="ECO:0007669"/>
    <property type="project" value="UniProtKB-EC"/>
</dbReference>
<keyword evidence="8" id="KW-0756">Sterol biosynthesis</keyword>
<feature type="transmembrane region" description="Helical" evidence="14">
    <location>
        <begin position="12"/>
        <end position="29"/>
    </location>
</feature>
<dbReference type="KEGG" id="goe:100898139"/>
<dbReference type="Pfam" id="PF00970">
    <property type="entry name" value="FAD_binding_6"/>
    <property type="match status" value="1"/>
</dbReference>
<keyword evidence="5 12" id="KW-0274">FAD</keyword>
<dbReference type="AlphaFoldDB" id="A0AAJ6QVS7"/>
<organism evidence="16 17">
    <name type="scientific">Galendromus occidentalis</name>
    <name type="common">western predatory mite</name>
    <dbReference type="NCBI Taxonomy" id="34638"/>
    <lineage>
        <taxon>Eukaryota</taxon>
        <taxon>Metazoa</taxon>
        <taxon>Ecdysozoa</taxon>
        <taxon>Arthropoda</taxon>
        <taxon>Chelicerata</taxon>
        <taxon>Arachnida</taxon>
        <taxon>Acari</taxon>
        <taxon>Parasitiformes</taxon>
        <taxon>Mesostigmata</taxon>
        <taxon>Gamasina</taxon>
        <taxon>Phytoseioidea</taxon>
        <taxon>Phytoseiidae</taxon>
        <taxon>Typhlodrominae</taxon>
        <taxon>Galendromus</taxon>
    </lineage>
</organism>
<keyword evidence="14" id="KW-1133">Transmembrane helix</keyword>
<dbReference type="GO" id="GO:0016126">
    <property type="term" value="P:sterol biosynthetic process"/>
    <property type="evidence" value="ECO:0007669"/>
    <property type="project" value="UniProtKB-KW"/>
</dbReference>
<comment type="cofactor">
    <cofactor evidence="1 12 13">
        <name>FAD</name>
        <dbReference type="ChEBI" id="CHEBI:57692"/>
    </cofactor>
</comment>
<dbReference type="InterPro" id="IPR008333">
    <property type="entry name" value="Cbr1-like_FAD-bd_dom"/>
</dbReference>
<evidence type="ECO:0000256" key="10">
    <source>
        <dbReference type="ARBA" id="ARBA00023166"/>
    </source>
</evidence>
<evidence type="ECO:0000256" key="11">
    <source>
        <dbReference type="ARBA" id="ARBA00023221"/>
    </source>
</evidence>
<accession>A0AAJ6QVS7</accession>
<reference evidence="17" key="1">
    <citation type="submission" date="2025-08" db="UniProtKB">
        <authorList>
            <consortium name="RefSeq"/>
        </authorList>
    </citation>
    <scope>IDENTIFICATION</scope>
</reference>
<keyword evidence="16" id="KW-1185">Reference proteome</keyword>
<dbReference type="InterPro" id="IPR001709">
    <property type="entry name" value="Flavoprot_Pyr_Nucl_cyt_Rdtase"/>
</dbReference>
<dbReference type="PRINTS" id="PR00371">
    <property type="entry name" value="FPNCR"/>
</dbReference>
<evidence type="ECO:0000256" key="6">
    <source>
        <dbReference type="ARBA" id="ARBA00022955"/>
    </source>
</evidence>
<keyword evidence="14" id="KW-0472">Membrane</keyword>
<dbReference type="Pfam" id="PF00175">
    <property type="entry name" value="NAD_binding_1"/>
    <property type="match status" value="1"/>
</dbReference>
<dbReference type="PANTHER" id="PTHR19370:SF185">
    <property type="entry name" value="NADH-CYTOCHROME B5 REDUCTASE"/>
    <property type="match status" value="1"/>
</dbReference>
<evidence type="ECO:0000313" key="16">
    <source>
        <dbReference type="Proteomes" id="UP000694867"/>
    </source>
</evidence>
<feature type="binding site" evidence="12">
    <location>
        <position position="127"/>
    </location>
    <ligand>
        <name>FAD</name>
        <dbReference type="ChEBI" id="CHEBI:57692"/>
    </ligand>
</feature>
<dbReference type="Proteomes" id="UP000694867">
    <property type="component" value="Unplaced"/>
</dbReference>
<dbReference type="InterPro" id="IPR039261">
    <property type="entry name" value="FNR_nucleotide-bd"/>
</dbReference>
<evidence type="ECO:0000259" key="15">
    <source>
        <dbReference type="PROSITE" id="PS51384"/>
    </source>
</evidence>
<dbReference type="EC" id="1.6.2.2" evidence="13"/>
<comment type="catalytic activity">
    <reaction evidence="13">
        <text>2 Fe(III)-[cytochrome b5] + NADH = 2 Fe(II)-[cytochrome b5] + NAD(+) + H(+)</text>
        <dbReference type="Rhea" id="RHEA:46680"/>
        <dbReference type="Rhea" id="RHEA-COMP:10438"/>
        <dbReference type="Rhea" id="RHEA-COMP:10439"/>
        <dbReference type="ChEBI" id="CHEBI:15378"/>
        <dbReference type="ChEBI" id="CHEBI:29033"/>
        <dbReference type="ChEBI" id="CHEBI:29034"/>
        <dbReference type="ChEBI" id="CHEBI:57540"/>
        <dbReference type="ChEBI" id="CHEBI:57945"/>
        <dbReference type="EC" id="1.6.2.2"/>
    </reaction>
</comment>
<keyword evidence="11" id="KW-0753">Steroid metabolism</keyword>
<protein>
    <recommendedName>
        <fullName evidence="13">NADH-cytochrome b5 reductase</fullName>
        <ecNumber evidence="13">1.6.2.2</ecNumber>
    </recommendedName>
</protein>
<name>A0AAJ6QVS7_9ACAR</name>
<dbReference type="InterPro" id="IPR017938">
    <property type="entry name" value="Riboflavin_synthase-like_b-brl"/>
</dbReference>
<evidence type="ECO:0000256" key="4">
    <source>
        <dbReference type="ARBA" id="ARBA00022630"/>
    </source>
</evidence>
<sequence>MSLVRDRMLPLLYLASGAAVAVFLYRYLFSKKDVKFLEDPDVKYSVPLLEKKELSHDTRLFRFKLPTENHRLGLPVGQHINLITRINDELVIRAYTPVSSDDDLGYFDLVIKVYFKNTHPKFPDGGKMTQHLESMKIGDCIDVRGPNGLLQYNGFGNFRIKSNKKDVGNVKFASKVGMIAGGSGLTPMYQLIKQVLKTEGDKTELSLIYANQSPDDILCREDLESWASKYPERFKLYYTVDRAADNWTGGVGFVNADMIKDHLPAPSDNTLVLMCGPPPMIKFACMPNLDTLGYSAQSRFAY</sequence>
<gene>
    <name evidence="17" type="primary">LOC100898139</name>
</gene>
<dbReference type="FunFam" id="2.40.30.10:FF:000021">
    <property type="entry name" value="NADH-cytochrome b5 reductase"/>
    <property type="match status" value="1"/>
</dbReference>
<proteinExistence type="inferred from homology"/>
<feature type="domain" description="FAD-binding FR-type" evidence="15">
    <location>
        <begin position="41"/>
        <end position="153"/>
    </location>
</feature>